<protein>
    <recommendedName>
        <fullName evidence="8">DNA 3'-5' helicase</fullName>
        <ecNumber evidence="8">5.6.2.4</ecNumber>
    </recommendedName>
</protein>
<dbReference type="EMBL" id="JABCUI010000001">
    <property type="protein sequence ID" value="NMW86823.1"/>
    <property type="molecule type" value="Genomic_DNA"/>
</dbReference>
<evidence type="ECO:0000259" key="11">
    <source>
        <dbReference type="PROSITE" id="PS51198"/>
    </source>
</evidence>
<dbReference type="EMBL" id="UASJ01000001">
    <property type="protein sequence ID" value="SQB64263.1"/>
    <property type="molecule type" value="Genomic_DNA"/>
</dbReference>
<dbReference type="Pfam" id="PF00580">
    <property type="entry name" value="UvrD-helicase"/>
    <property type="match status" value="1"/>
</dbReference>
<dbReference type="PANTHER" id="PTHR11070">
    <property type="entry name" value="UVRD / RECB / PCRA DNA HELICASE FAMILY MEMBER"/>
    <property type="match status" value="1"/>
</dbReference>
<evidence type="ECO:0000313" key="13">
    <source>
        <dbReference type="EMBL" id="NMW86823.1"/>
    </source>
</evidence>
<dbReference type="OMA" id="LLLYWAQ"/>
<dbReference type="EC" id="5.6.2.4" evidence="8"/>
<organism evidence="14 15">
    <name type="scientific">Mobiluncus curtisii</name>
    <dbReference type="NCBI Taxonomy" id="2051"/>
    <lineage>
        <taxon>Bacteria</taxon>
        <taxon>Bacillati</taxon>
        <taxon>Actinomycetota</taxon>
        <taxon>Actinomycetes</taxon>
        <taxon>Actinomycetales</taxon>
        <taxon>Actinomycetaceae</taxon>
        <taxon>Mobiluncus</taxon>
    </lineage>
</organism>
<keyword evidence="2 10" id="KW-0547">Nucleotide-binding</keyword>
<dbReference type="CDD" id="cd17932">
    <property type="entry name" value="DEXQc_UvrD"/>
    <property type="match status" value="1"/>
</dbReference>
<evidence type="ECO:0000313" key="16">
    <source>
        <dbReference type="Proteomes" id="UP000553981"/>
    </source>
</evidence>
<evidence type="ECO:0000256" key="1">
    <source>
        <dbReference type="ARBA" id="ARBA00009922"/>
    </source>
</evidence>
<name>A0A2X2YMS3_9ACTO</name>
<dbReference type="GO" id="GO:0000725">
    <property type="term" value="P:recombinational repair"/>
    <property type="evidence" value="ECO:0007669"/>
    <property type="project" value="TreeGrafter"/>
</dbReference>
<dbReference type="GO" id="GO:0003677">
    <property type="term" value="F:DNA binding"/>
    <property type="evidence" value="ECO:0007669"/>
    <property type="project" value="InterPro"/>
</dbReference>
<dbReference type="PANTHER" id="PTHR11070:SF69">
    <property type="entry name" value="ATP-DEPENDENT DNA HELICASE UVRD2"/>
    <property type="match status" value="1"/>
</dbReference>
<dbReference type="GO" id="GO:0043138">
    <property type="term" value="F:3'-5' DNA helicase activity"/>
    <property type="evidence" value="ECO:0007669"/>
    <property type="project" value="UniProtKB-EC"/>
</dbReference>
<dbReference type="Pfam" id="PF13361">
    <property type="entry name" value="UvrD_C"/>
    <property type="match status" value="2"/>
</dbReference>
<dbReference type="CDD" id="cd18807">
    <property type="entry name" value="SF1_C_UvrD"/>
    <property type="match status" value="1"/>
</dbReference>
<proteinExistence type="inferred from homology"/>
<evidence type="ECO:0000256" key="8">
    <source>
        <dbReference type="ARBA" id="ARBA00034808"/>
    </source>
</evidence>
<evidence type="ECO:0000259" key="12">
    <source>
        <dbReference type="PROSITE" id="PS51217"/>
    </source>
</evidence>
<keyword evidence="5 10" id="KW-0067">ATP-binding</keyword>
<gene>
    <name evidence="14" type="primary">pcrA_4</name>
    <name evidence="13" type="ORF">HHJ67_03510</name>
    <name evidence="14" type="ORF">NCTC11820_00597</name>
</gene>
<dbReference type="PROSITE" id="PS51198">
    <property type="entry name" value="UVRD_HELICASE_ATP_BIND"/>
    <property type="match status" value="1"/>
</dbReference>
<sequence>MDRKRQDALPSPEVSAVQLLDDLDEQQREVAQHQHGALCVLAGAGTGKTRAITYRIAYGVRSGQVNPENVLALTFTQKAAAEMKTRLEGLGVGQVWARTFHSAALAQVRHFWPQVMGGTVPTVTGLKATLVTAAGVRLGLNLGKAQVRALAGEIEWAKVSLIDPSHYALAARAAGREAVADLSTERVAELLDAYEDAKIAAEMLDFEDILLLCAGMMDEREDVARTIRNQYRYFVVDEYQDVSPLQNYLLMSWLGRRRDLAVVGDAAQTIYSFAGATPEYLTEFTQTYPEAKVVELIRDYRSTPQIVNLANQVLAQAKGTDGRPLGGTVRLVSQRETGPEVSWFVAPDDETEAKEIARRIQDLLAEGLSPRQIAVLFRTNAQAALFAVALGAKRIPFVIKDQVTKLAGGTANSGTDTEDDEPGGVTLASLHSSKGLEWEVVFLAGASEGLLPISLAQTAATIEEERRLCYVGVTRARSRLIVSFAKARRDGSSQEREACRFLAPFWPHRSATLRRSGRH</sequence>
<comment type="catalytic activity">
    <reaction evidence="7">
        <text>Couples ATP hydrolysis with the unwinding of duplex DNA by translocating in the 3'-5' direction.</text>
        <dbReference type="EC" id="5.6.2.4"/>
    </reaction>
</comment>
<dbReference type="GeneID" id="55564261"/>
<evidence type="ECO:0000256" key="5">
    <source>
        <dbReference type="ARBA" id="ARBA00022840"/>
    </source>
</evidence>
<dbReference type="SUPFAM" id="SSF52540">
    <property type="entry name" value="P-loop containing nucleoside triphosphate hydrolases"/>
    <property type="match status" value="1"/>
</dbReference>
<evidence type="ECO:0000256" key="2">
    <source>
        <dbReference type="ARBA" id="ARBA00022741"/>
    </source>
</evidence>
<dbReference type="InterPro" id="IPR000212">
    <property type="entry name" value="DNA_helicase_UvrD/REP"/>
</dbReference>
<reference evidence="14 15" key="1">
    <citation type="submission" date="2018-06" db="EMBL/GenBank/DDBJ databases">
        <authorList>
            <consortium name="Pathogen Informatics"/>
            <person name="Doyle S."/>
        </authorList>
    </citation>
    <scope>NUCLEOTIDE SEQUENCE [LARGE SCALE GENOMIC DNA]</scope>
    <source>
        <strain evidence="14 15">NCTC11820</strain>
    </source>
</reference>
<comment type="catalytic activity">
    <reaction evidence="9">
        <text>ATP + H2O = ADP + phosphate + H(+)</text>
        <dbReference type="Rhea" id="RHEA:13065"/>
        <dbReference type="ChEBI" id="CHEBI:15377"/>
        <dbReference type="ChEBI" id="CHEBI:15378"/>
        <dbReference type="ChEBI" id="CHEBI:30616"/>
        <dbReference type="ChEBI" id="CHEBI:43474"/>
        <dbReference type="ChEBI" id="CHEBI:456216"/>
        <dbReference type="EC" id="5.6.2.4"/>
    </reaction>
</comment>
<keyword evidence="3 10" id="KW-0378">Hydrolase</keyword>
<feature type="binding site" evidence="10">
    <location>
        <begin position="42"/>
        <end position="49"/>
    </location>
    <ligand>
        <name>ATP</name>
        <dbReference type="ChEBI" id="CHEBI:30616"/>
    </ligand>
</feature>
<evidence type="ECO:0000256" key="4">
    <source>
        <dbReference type="ARBA" id="ARBA00022806"/>
    </source>
</evidence>
<feature type="domain" description="UvrD-like helicase ATP-binding" evidence="11">
    <location>
        <begin position="21"/>
        <end position="303"/>
    </location>
</feature>
<dbReference type="GO" id="GO:0016787">
    <property type="term" value="F:hydrolase activity"/>
    <property type="evidence" value="ECO:0007669"/>
    <property type="project" value="UniProtKB-UniRule"/>
</dbReference>
<accession>A0A2X2YMS3</accession>
<dbReference type="Gene3D" id="1.10.10.160">
    <property type="match status" value="1"/>
</dbReference>
<feature type="domain" description="UvrD-like helicase C-terminal" evidence="12">
    <location>
        <begin position="304"/>
        <end position="519"/>
    </location>
</feature>
<dbReference type="InterPro" id="IPR013986">
    <property type="entry name" value="DExx_box_DNA_helicase_dom_sf"/>
</dbReference>
<dbReference type="GO" id="GO:0005829">
    <property type="term" value="C:cytosol"/>
    <property type="evidence" value="ECO:0007669"/>
    <property type="project" value="TreeGrafter"/>
</dbReference>
<evidence type="ECO:0000256" key="7">
    <source>
        <dbReference type="ARBA" id="ARBA00034617"/>
    </source>
</evidence>
<dbReference type="InterPro" id="IPR014017">
    <property type="entry name" value="DNA_helicase_UvrD-like_C"/>
</dbReference>
<evidence type="ECO:0000313" key="15">
    <source>
        <dbReference type="Proteomes" id="UP000250245"/>
    </source>
</evidence>
<keyword evidence="6" id="KW-0413">Isomerase</keyword>
<dbReference type="GO" id="GO:0005524">
    <property type="term" value="F:ATP binding"/>
    <property type="evidence" value="ECO:0007669"/>
    <property type="project" value="UniProtKB-UniRule"/>
</dbReference>
<dbReference type="InterPro" id="IPR014016">
    <property type="entry name" value="UvrD-like_ATP-bd"/>
</dbReference>
<evidence type="ECO:0000256" key="3">
    <source>
        <dbReference type="ARBA" id="ARBA00022801"/>
    </source>
</evidence>
<dbReference type="InterPro" id="IPR027417">
    <property type="entry name" value="P-loop_NTPase"/>
</dbReference>
<evidence type="ECO:0000256" key="10">
    <source>
        <dbReference type="PROSITE-ProRule" id="PRU00560"/>
    </source>
</evidence>
<keyword evidence="4 10" id="KW-0347">Helicase</keyword>
<dbReference type="GO" id="GO:0033202">
    <property type="term" value="C:DNA helicase complex"/>
    <property type="evidence" value="ECO:0007669"/>
    <property type="project" value="TreeGrafter"/>
</dbReference>
<dbReference type="PROSITE" id="PS51217">
    <property type="entry name" value="UVRD_HELICASE_CTER"/>
    <property type="match status" value="1"/>
</dbReference>
<dbReference type="Proteomes" id="UP000250245">
    <property type="component" value="Unassembled WGS sequence"/>
</dbReference>
<dbReference type="Proteomes" id="UP000553981">
    <property type="component" value="Unassembled WGS sequence"/>
</dbReference>
<comment type="similarity">
    <text evidence="1">Belongs to the helicase family. UvrD subfamily.</text>
</comment>
<dbReference type="RefSeq" id="WP_004008091.1">
    <property type="nucleotide sequence ID" value="NZ_CP068112.1"/>
</dbReference>
<reference evidence="13 16" key="2">
    <citation type="submission" date="2020-04" db="EMBL/GenBank/DDBJ databases">
        <title>Antimicrobial susceptibility and clonality of vaginal-derived multi-drug resistant Mobiluncus isolates in China.</title>
        <authorList>
            <person name="Zhang X."/>
        </authorList>
    </citation>
    <scope>NUCLEOTIDE SEQUENCE [LARGE SCALE GENOMIC DNA]</scope>
    <source>
        <strain evidence="13 16">19</strain>
    </source>
</reference>
<dbReference type="AlphaFoldDB" id="A0A2X2YMS3"/>
<evidence type="ECO:0000256" key="9">
    <source>
        <dbReference type="ARBA" id="ARBA00048988"/>
    </source>
</evidence>
<dbReference type="Gene3D" id="3.40.50.300">
    <property type="entry name" value="P-loop containing nucleotide triphosphate hydrolases"/>
    <property type="match status" value="3"/>
</dbReference>
<evidence type="ECO:0000256" key="6">
    <source>
        <dbReference type="ARBA" id="ARBA00023235"/>
    </source>
</evidence>
<evidence type="ECO:0000313" key="14">
    <source>
        <dbReference type="EMBL" id="SQB64263.1"/>
    </source>
</evidence>